<evidence type="ECO:0000313" key="2">
    <source>
        <dbReference type="Proteomes" id="UP000185781"/>
    </source>
</evidence>
<evidence type="ECO:0000313" key="1">
    <source>
        <dbReference type="EMBL" id="SIS72910.1"/>
    </source>
</evidence>
<reference evidence="1 2" key="1">
    <citation type="submission" date="2017-01" db="EMBL/GenBank/DDBJ databases">
        <authorList>
            <person name="Mah S.A."/>
            <person name="Swanson W.J."/>
            <person name="Moy G.W."/>
            <person name="Vacquier V.D."/>
        </authorList>
    </citation>
    <scope>NUCLEOTIDE SEQUENCE [LARGE SCALE GENOMIC DNA]</scope>
    <source>
        <strain evidence="1 2">DSM 18014</strain>
    </source>
</reference>
<dbReference type="EMBL" id="FTOV01000002">
    <property type="protein sequence ID" value="SIS72910.1"/>
    <property type="molecule type" value="Genomic_DNA"/>
</dbReference>
<dbReference type="RefSeq" id="WP_027380901.1">
    <property type="nucleotide sequence ID" value="NZ_FTOV01000002.1"/>
</dbReference>
<dbReference type="OrthoDB" id="1268895at2"/>
<protein>
    <submittedName>
        <fullName evidence="1">Uncharacterized protein</fullName>
    </submittedName>
</protein>
<dbReference type="Proteomes" id="UP000185781">
    <property type="component" value="Unassembled WGS sequence"/>
</dbReference>
<organism evidence="1 2">
    <name type="scientific">Chryseobacterium gambrini</name>
    <dbReference type="NCBI Taxonomy" id="373672"/>
    <lineage>
        <taxon>Bacteria</taxon>
        <taxon>Pseudomonadati</taxon>
        <taxon>Bacteroidota</taxon>
        <taxon>Flavobacteriia</taxon>
        <taxon>Flavobacteriales</taxon>
        <taxon>Weeksellaceae</taxon>
        <taxon>Chryseobacterium group</taxon>
        <taxon>Chryseobacterium</taxon>
    </lineage>
</organism>
<gene>
    <name evidence="1" type="ORF">SAMN05421785_102219</name>
</gene>
<sequence>MKEQTNIVNNRKIKTTVSRKIQDDYDLRVTIASEIGMRESALYLAAYRNSKTLENYFFIESFKKHTEWKDEQIFESEIIT</sequence>
<name>A0A1N7LGF6_9FLAO</name>
<dbReference type="AlphaFoldDB" id="A0A1N7LGF6"/>
<dbReference type="STRING" id="373672.SAMN05421785_102219"/>
<proteinExistence type="predicted"/>
<accession>A0A1N7LGF6</accession>